<dbReference type="PIRSF" id="PIRSF001123">
    <property type="entry name" value="PepA_GA"/>
    <property type="match status" value="1"/>
</dbReference>
<dbReference type="Gene3D" id="2.40.30.40">
    <property type="entry name" value="Peptidase M42, domain 2"/>
    <property type="match status" value="1"/>
</dbReference>
<comment type="caution">
    <text evidence="7">The sequence shown here is derived from an EMBL/GenBank/DDBJ whole genome shotgun (WGS) entry which is preliminary data.</text>
</comment>
<comment type="similarity">
    <text evidence="1 6">Belongs to the peptidase M42 family.</text>
</comment>
<evidence type="ECO:0000313" key="7">
    <source>
        <dbReference type="EMBL" id="MCA2096415.1"/>
    </source>
</evidence>
<protein>
    <submittedName>
        <fullName evidence="7">Uncharacterized protein</fullName>
    </submittedName>
</protein>
<dbReference type="Pfam" id="PF05343">
    <property type="entry name" value="Peptidase_M42"/>
    <property type="match status" value="1"/>
</dbReference>
<sequence length="332" mass="37538">MIEKKIKEIYDIYSVSSFEKQISNYLQDAYASYGYKIVRDNLNSVFFNKDNPGRKKIMLAFPLDEYGLMVREIEDNGKLRFILLEDISPLSFLNQRVNIITRNKENIKGVIKADVKFAENTKSTISEDDLFIEVLLPLDDLKERVNIGDLVSLDSPFFENENFIMARSLSQKIFQYISISLAEKIRDKTYPFDLYIGGISQSTIGFRGTKTATYVIRPDLALALTSFETNASSPKIALGDGIIVGKYDKQMLPDRKLLSFVESKFETKAYLGLRGNDGSFIHKTLSGTPSLSVGLATANITTANEVIMKTDIEKLENFLIDFLDQAQEFLGV</sequence>
<keyword evidence="3" id="KW-0645">Protease</keyword>
<keyword evidence="2" id="KW-0031">Aminopeptidase</keyword>
<name>A0ABS7YXF4_9FIRM</name>
<proteinExistence type="inferred from homology"/>
<evidence type="ECO:0000256" key="1">
    <source>
        <dbReference type="ARBA" id="ARBA00006272"/>
    </source>
</evidence>
<dbReference type="PANTHER" id="PTHR32481">
    <property type="entry name" value="AMINOPEPTIDASE"/>
    <property type="match status" value="1"/>
</dbReference>
<organism evidence="7 8">
    <name type="scientific">Anaerococcus degeneri</name>
    <dbReference type="NCBI Taxonomy" id="361500"/>
    <lineage>
        <taxon>Bacteria</taxon>
        <taxon>Bacillati</taxon>
        <taxon>Bacillota</taxon>
        <taxon>Tissierellia</taxon>
        <taxon>Tissierellales</taxon>
        <taxon>Peptoniphilaceae</taxon>
        <taxon>Anaerococcus</taxon>
    </lineage>
</organism>
<evidence type="ECO:0000256" key="6">
    <source>
        <dbReference type="PIRNR" id="PIRNR001123"/>
    </source>
</evidence>
<evidence type="ECO:0000313" key="8">
    <source>
        <dbReference type="Proteomes" id="UP001198374"/>
    </source>
</evidence>
<keyword evidence="8" id="KW-1185">Reference proteome</keyword>
<dbReference type="EMBL" id="JAIWIY010000001">
    <property type="protein sequence ID" value="MCA2096415.1"/>
    <property type="molecule type" value="Genomic_DNA"/>
</dbReference>
<keyword evidence="5" id="KW-0378">Hydrolase</keyword>
<accession>A0ABS7YXF4</accession>
<gene>
    <name evidence="7" type="ORF">LDJ82_05745</name>
</gene>
<keyword evidence="4" id="KW-0479">Metal-binding</keyword>
<dbReference type="SUPFAM" id="SSF53187">
    <property type="entry name" value="Zn-dependent exopeptidases"/>
    <property type="match status" value="1"/>
</dbReference>
<evidence type="ECO:0000256" key="4">
    <source>
        <dbReference type="ARBA" id="ARBA00022723"/>
    </source>
</evidence>
<dbReference type="Gene3D" id="3.40.630.10">
    <property type="entry name" value="Zn peptidases"/>
    <property type="match status" value="1"/>
</dbReference>
<dbReference type="PANTHER" id="PTHR32481:SF0">
    <property type="entry name" value="AMINOPEPTIDASE YPDE-RELATED"/>
    <property type="match status" value="1"/>
</dbReference>
<dbReference type="Proteomes" id="UP001198374">
    <property type="component" value="Unassembled WGS sequence"/>
</dbReference>
<dbReference type="SUPFAM" id="SSF101821">
    <property type="entry name" value="Aminopeptidase/glucanase lid domain"/>
    <property type="match status" value="1"/>
</dbReference>
<dbReference type="InterPro" id="IPR023367">
    <property type="entry name" value="Peptidase_M42_dom2"/>
</dbReference>
<evidence type="ECO:0000256" key="5">
    <source>
        <dbReference type="ARBA" id="ARBA00022801"/>
    </source>
</evidence>
<reference evidence="8" key="1">
    <citation type="submission" date="2023-07" db="EMBL/GenBank/DDBJ databases">
        <title>FDA dAtabase for Regulatory Grade micrObial Sequences (FDA-ARGOS): Supporting development and validation of Infectious Disease Dx tests.</title>
        <authorList>
            <person name="Sproer C."/>
            <person name="Gronow S."/>
            <person name="Severitt S."/>
            <person name="Schroder I."/>
            <person name="Tallon L."/>
            <person name="Sadzewicz L."/>
            <person name="Zhao X."/>
            <person name="Boylan J."/>
            <person name="Ott S."/>
            <person name="Bowen H."/>
            <person name="Vavikolanu K."/>
            <person name="Hazen T."/>
            <person name="Aluvathingal J."/>
            <person name="Nadendla S."/>
            <person name="Lowell S."/>
            <person name="Myers T."/>
            <person name="Yan Y."/>
        </authorList>
    </citation>
    <scope>NUCLEOTIDE SEQUENCE [LARGE SCALE GENOMIC DNA]</scope>
    <source>
        <strain evidence="8">FDAARGOS_1538</strain>
    </source>
</reference>
<dbReference type="InterPro" id="IPR051464">
    <property type="entry name" value="Peptidase_M42_aminopept"/>
</dbReference>
<evidence type="ECO:0000256" key="2">
    <source>
        <dbReference type="ARBA" id="ARBA00022438"/>
    </source>
</evidence>
<evidence type="ECO:0000256" key="3">
    <source>
        <dbReference type="ARBA" id="ARBA00022670"/>
    </source>
</evidence>
<dbReference type="RefSeq" id="WP_209774496.1">
    <property type="nucleotide sequence ID" value="NZ_JAGGLO010000007.1"/>
</dbReference>
<dbReference type="InterPro" id="IPR008007">
    <property type="entry name" value="Peptidase_M42"/>
</dbReference>